<dbReference type="SUPFAM" id="SSF52279">
    <property type="entry name" value="Beta-D-glucan exohydrolase, C-terminal domain"/>
    <property type="match status" value="1"/>
</dbReference>
<dbReference type="Pfam" id="PF00933">
    <property type="entry name" value="Glyco_hydro_3"/>
    <property type="match status" value="1"/>
</dbReference>
<evidence type="ECO:0000256" key="8">
    <source>
        <dbReference type="SAM" id="SignalP"/>
    </source>
</evidence>
<keyword evidence="4 8" id="KW-0732">Signal</keyword>
<proteinExistence type="inferred from homology"/>
<dbReference type="InterPro" id="IPR019800">
    <property type="entry name" value="Glyco_hydro_3_AS"/>
</dbReference>
<dbReference type="EC" id="3.2.1.21" evidence="3"/>
<dbReference type="InterPro" id="IPR013783">
    <property type="entry name" value="Ig-like_fold"/>
</dbReference>
<evidence type="ECO:0000256" key="7">
    <source>
        <dbReference type="RuleBase" id="RU361161"/>
    </source>
</evidence>
<dbReference type="InterPro" id="IPR001764">
    <property type="entry name" value="Glyco_hydro_3_N"/>
</dbReference>
<dbReference type="Pfam" id="PF01915">
    <property type="entry name" value="Glyco_hydro_3_C"/>
    <property type="match status" value="1"/>
</dbReference>
<dbReference type="FunFam" id="3.20.20.300:FF:000005">
    <property type="entry name" value="Periplasmic beta-glucosidase"/>
    <property type="match status" value="1"/>
</dbReference>
<dbReference type="InterPro" id="IPR051915">
    <property type="entry name" value="Cellulose_Degrad_GH3"/>
</dbReference>
<feature type="chain" id="PRO_5001585591" description="beta-glucosidase" evidence="8">
    <location>
        <begin position="21"/>
        <end position="737"/>
    </location>
</feature>
<evidence type="ECO:0000256" key="5">
    <source>
        <dbReference type="ARBA" id="ARBA00022801"/>
    </source>
</evidence>
<feature type="signal peptide" evidence="8">
    <location>
        <begin position="1"/>
        <end position="20"/>
    </location>
</feature>
<dbReference type="InterPro" id="IPR036881">
    <property type="entry name" value="Glyco_hydro_3_C_sf"/>
</dbReference>
<name>A0A060CVZ5_9BACT</name>
<dbReference type="AlphaFoldDB" id="A0A060CVZ5"/>
<dbReference type="Gene3D" id="3.40.50.1700">
    <property type="entry name" value="Glycoside hydrolase family 3 C-terminal domain"/>
    <property type="match status" value="1"/>
</dbReference>
<dbReference type="SUPFAM" id="SSF51445">
    <property type="entry name" value="(Trans)glycosidases"/>
    <property type="match status" value="1"/>
</dbReference>
<keyword evidence="5 7" id="KW-0378">Hydrolase</keyword>
<dbReference type="PANTHER" id="PTHR30620:SF16">
    <property type="entry name" value="LYSOSOMAL BETA GLUCOSIDASE"/>
    <property type="match status" value="1"/>
</dbReference>
<dbReference type="InterPro" id="IPR036962">
    <property type="entry name" value="Glyco_hydro_3_N_sf"/>
</dbReference>
<dbReference type="InterPro" id="IPR017853">
    <property type="entry name" value="GH"/>
</dbReference>
<dbReference type="PRINTS" id="PR00133">
    <property type="entry name" value="GLHYDRLASE3"/>
</dbReference>
<reference evidence="10" key="1">
    <citation type="journal article" date="2014" name="Microb. Ecol.">
        <title>Phylogenetic and Functional Analysis of Gut Microbiota of a Fungus-Growing Higher Termite: Bacteroidetes from Higher Termites Are a Rich Source of beta-Glucosidase Genes.</title>
        <authorList>
            <person name="Zhang M."/>
            <person name="Liu N."/>
            <person name="Qian C."/>
            <person name="Wang Q."/>
            <person name="Wang Q."/>
            <person name="Long Y."/>
            <person name="Huang Y."/>
            <person name="Zhou Z."/>
            <person name="Yan X."/>
        </authorList>
    </citation>
    <scope>NUCLEOTIDE SEQUENCE</scope>
</reference>
<feature type="domain" description="Fibronectin type III-like" evidence="9">
    <location>
        <begin position="658"/>
        <end position="727"/>
    </location>
</feature>
<protein>
    <recommendedName>
        <fullName evidence="3">beta-glucosidase</fullName>
        <ecNumber evidence="3">3.2.1.21</ecNumber>
    </recommendedName>
</protein>
<evidence type="ECO:0000256" key="3">
    <source>
        <dbReference type="ARBA" id="ARBA00012744"/>
    </source>
</evidence>
<dbReference type="Pfam" id="PF14310">
    <property type="entry name" value="Fn3-like"/>
    <property type="match status" value="1"/>
</dbReference>
<evidence type="ECO:0000256" key="2">
    <source>
        <dbReference type="ARBA" id="ARBA00005336"/>
    </source>
</evidence>
<dbReference type="NCBIfam" id="NF011678">
    <property type="entry name" value="PRK15098.1"/>
    <property type="match status" value="1"/>
</dbReference>
<evidence type="ECO:0000256" key="1">
    <source>
        <dbReference type="ARBA" id="ARBA00000448"/>
    </source>
</evidence>
<dbReference type="Gene3D" id="2.60.40.10">
    <property type="entry name" value="Immunoglobulins"/>
    <property type="match status" value="1"/>
</dbReference>
<keyword evidence="6 7" id="KW-0326">Glycosidase</keyword>
<dbReference type="SMART" id="SM01217">
    <property type="entry name" value="Fn3_like"/>
    <property type="match status" value="1"/>
</dbReference>
<comment type="similarity">
    <text evidence="2 7">Belongs to the glycosyl hydrolase 3 family.</text>
</comment>
<dbReference type="PANTHER" id="PTHR30620">
    <property type="entry name" value="PERIPLASMIC BETA-GLUCOSIDASE-RELATED"/>
    <property type="match status" value="1"/>
</dbReference>
<organism evidence="10">
    <name type="scientific">uncultured bacterium contig00100(2014)</name>
    <dbReference type="NCBI Taxonomy" id="1465627"/>
    <lineage>
        <taxon>Bacteria</taxon>
        <taxon>environmental samples</taxon>
    </lineage>
</organism>
<dbReference type="InterPro" id="IPR002772">
    <property type="entry name" value="Glyco_hydro_3_C"/>
</dbReference>
<dbReference type="Gene3D" id="3.20.20.300">
    <property type="entry name" value="Glycoside hydrolase, family 3, N-terminal domain"/>
    <property type="match status" value="1"/>
</dbReference>
<evidence type="ECO:0000256" key="6">
    <source>
        <dbReference type="ARBA" id="ARBA00023295"/>
    </source>
</evidence>
<dbReference type="GO" id="GO:0009251">
    <property type="term" value="P:glucan catabolic process"/>
    <property type="evidence" value="ECO:0007669"/>
    <property type="project" value="TreeGrafter"/>
</dbReference>
<accession>A0A060CVZ5</accession>
<dbReference type="InterPro" id="IPR026891">
    <property type="entry name" value="Fn3-like"/>
</dbReference>
<sequence>MTNITFIAAGMMLCAATALSAQSLSQPKDEARIDELMSRMTLTEKIGQMNQLNGMGLSKDMRGSVRSGGVGTILNELDTDTINELQRIAVEESRLGIPLIFARDVIHGFKTIFPIPLGQAASWDQSLVEQGAQIAAREASSTGIRWTFAPMIDISRDPRWGRIAESLGEDTHLASVLGAAMVRGFQGEDMSAPDRMAACAKHFAGYAASESGRDYNTTWIPRTQLRETYLPPFKAAADAGAASFMCSFNDINGIPSSGNRWLNVDLLRGEWGYDGVLVSDWGSIEQMIPHGYSADLAHAARQAADAGVDIDMMSHAYDRHLEKLVDSGKIDIAQIDAAVRRVLRMKMRLGLFENPYVRKTADAFYRTDALAAARRAAAESAVLLKNNGVLPLAKGVKKVAVVGPLADSGRDQVGTWCFDAEPEHSVTPLKALRDEALEIIHAPGLAYSRDKSSESIAAAVKAARRADVILCFVGEEAILSGEARSRADIALPGAQTELIRQLRATGKPLVLVVMAGRPLTIGAEVAMSDATIFSFHAGTMAGPGLADVITGRVSPSGHLPVTFPRMVGQVPIYYNHKNTGRPAADITLIDDIPVDAMQTSLGFTSYHLDAGDGPLFPFGYGMSYSTFEYGPVTVSTGPNGTVTATCTVTNSGRCTASDVAQLYIRDRVASLVRPIRELRGFRKFTLDAGQSADVEFKLTPDDLGFWRADETFGPEHGEFDLWIAPDSNSGVPVTFNY</sequence>
<evidence type="ECO:0000259" key="9">
    <source>
        <dbReference type="SMART" id="SM01217"/>
    </source>
</evidence>
<dbReference type="GO" id="GO:0008422">
    <property type="term" value="F:beta-glucosidase activity"/>
    <property type="evidence" value="ECO:0007669"/>
    <property type="project" value="UniProtKB-EC"/>
</dbReference>
<dbReference type="PROSITE" id="PS00775">
    <property type="entry name" value="GLYCOSYL_HYDROL_F3"/>
    <property type="match status" value="1"/>
</dbReference>
<evidence type="ECO:0000256" key="4">
    <source>
        <dbReference type="ARBA" id="ARBA00022729"/>
    </source>
</evidence>
<evidence type="ECO:0000313" key="10">
    <source>
        <dbReference type="EMBL" id="AIA99581.1"/>
    </source>
</evidence>
<comment type="catalytic activity">
    <reaction evidence="1">
        <text>Hydrolysis of terminal, non-reducing beta-D-glucosyl residues with release of beta-D-glucose.</text>
        <dbReference type="EC" id="3.2.1.21"/>
    </reaction>
</comment>
<dbReference type="EMBL" id="KJ095704">
    <property type="protein sequence ID" value="AIA99581.1"/>
    <property type="molecule type" value="Genomic_DNA"/>
</dbReference>